<name>A0A1J4K1D1_9EUKA</name>
<reference evidence="2" key="1">
    <citation type="submission" date="2016-10" db="EMBL/GenBank/DDBJ databases">
        <authorList>
            <person name="Benchimol M."/>
            <person name="Almeida L.G."/>
            <person name="Vasconcelos A.T."/>
            <person name="Perreira-Neves A."/>
            <person name="Rosa I.A."/>
            <person name="Tasca T."/>
            <person name="Bogo M.R."/>
            <person name="de Souza W."/>
        </authorList>
    </citation>
    <scope>NUCLEOTIDE SEQUENCE [LARGE SCALE GENOMIC DNA]</scope>
    <source>
        <strain evidence="2">K</strain>
    </source>
</reference>
<sequence length="535" mass="61161">MSFEEPSSSSIKLKNTRRRSRILSSFSDDSFVFPFYNEKFYCALYEYCQGSNPQAYWESGPPLLMNNDAFKQSVLSIPAFGNSESVYPEPIVVVSSYEKIYYIAVYAQILDAEARGFTRSFVLVISNRSNDIIKNIHFLKLNQILSLVKMIQKQPKKVFMKEIIEYGLNLKATIDSAADESTKMILQSKIHELHPILTFFNLSLPSEESKCEVKNDVQNESDVKKEKDGKFKDFDYFIKINNNLREFTSMSDWHEIEKNLMSFTEEINQLTYGANLAAYGSYREDGPCFDFSHSRNQFSVFISGVFFSTNSVDDPESHNILVKSLVEKQVFSHVIFSLLSGQTLLILSKNKFSDSISLAERLQIFVPFFNPAYSIATNEIDENDCSRYSIAVSSAIIRNDETNPNTFSSIYNNVSILDFDKGVYTGCACPKGSFVEKKLGSGNDQSERIFLLIQYNILKHSANEFVTKLAEFTKESLKLRTCEKMIGSLHEIGFSKDDEPILRYWVHCYFNKQKLRPILARSEAKSSNISVNFSV</sequence>
<proteinExistence type="predicted"/>
<evidence type="ECO:0000313" key="3">
    <source>
        <dbReference type="Proteomes" id="UP000179807"/>
    </source>
</evidence>
<evidence type="ECO:0000259" key="1">
    <source>
        <dbReference type="PROSITE" id="PS51834"/>
    </source>
</evidence>
<organism evidence="2 3">
    <name type="scientific">Tritrichomonas foetus</name>
    <dbReference type="NCBI Taxonomy" id="1144522"/>
    <lineage>
        <taxon>Eukaryota</taxon>
        <taxon>Metamonada</taxon>
        <taxon>Parabasalia</taxon>
        <taxon>Tritrichomonadida</taxon>
        <taxon>Tritrichomonadidae</taxon>
        <taxon>Tritrichomonas</taxon>
    </lineage>
</organism>
<dbReference type="AlphaFoldDB" id="A0A1J4K1D1"/>
<keyword evidence="3" id="KW-1185">Reference proteome</keyword>
<feature type="domain" description="UDENN FLCN/SMCR8-type" evidence="1">
    <location>
        <begin position="31"/>
        <end position="510"/>
    </location>
</feature>
<evidence type="ECO:0000313" key="2">
    <source>
        <dbReference type="EMBL" id="OHT03285.1"/>
    </source>
</evidence>
<dbReference type="EMBL" id="MLAK01000833">
    <property type="protein sequence ID" value="OHT03285.1"/>
    <property type="molecule type" value="Genomic_DNA"/>
</dbReference>
<dbReference type="VEuPathDB" id="TrichDB:TRFO_29377"/>
<comment type="caution">
    <text evidence="2">The sequence shown here is derived from an EMBL/GenBank/DDBJ whole genome shotgun (WGS) entry which is preliminary data.</text>
</comment>
<dbReference type="InterPro" id="IPR037521">
    <property type="entry name" value="FLCN/SMCR8_DENN"/>
</dbReference>
<accession>A0A1J4K1D1</accession>
<dbReference type="Proteomes" id="UP000179807">
    <property type="component" value="Unassembled WGS sequence"/>
</dbReference>
<dbReference type="RefSeq" id="XP_068356421.1">
    <property type="nucleotide sequence ID" value="XM_068506752.1"/>
</dbReference>
<protein>
    <recommendedName>
        <fullName evidence="1">UDENN FLCN/SMCR8-type domain-containing protein</fullName>
    </recommendedName>
</protein>
<dbReference type="GeneID" id="94841456"/>
<dbReference type="PROSITE" id="PS51834">
    <property type="entry name" value="DENN_FLCN_SMCR8"/>
    <property type="match status" value="1"/>
</dbReference>
<gene>
    <name evidence="2" type="ORF">TRFO_29377</name>
</gene>